<dbReference type="Proteomes" id="UP000275256">
    <property type="component" value="Unassembled WGS sequence"/>
</dbReference>
<protein>
    <submittedName>
        <fullName evidence="9">TRAP transporter large permease</fullName>
    </submittedName>
</protein>
<feature type="transmembrane region" description="Helical" evidence="7">
    <location>
        <begin position="175"/>
        <end position="200"/>
    </location>
</feature>
<dbReference type="RefSeq" id="WP_121900679.1">
    <property type="nucleotide sequence ID" value="NZ_REFW01000001.1"/>
</dbReference>
<feature type="transmembrane region" description="Helical" evidence="7">
    <location>
        <begin position="63"/>
        <end position="86"/>
    </location>
</feature>
<reference evidence="9 10" key="1">
    <citation type="submission" date="2018-10" db="EMBL/GenBank/DDBJ databases">
        <title>Tessaracoccus antarcticuss sp. nov., isolated from sediment.</title>
        <authorList>
            <person name="Zhou L.Y."/>
            <person name="Du Z.J."/>
        </authorList>
    </citation>
    <scope>NUCLEOTIDE SEQUENCE [LARGE SCALE GENOMIC DNA]</scope>
    <source>
        <strain evidence="9 10">JDX10</strain>
    </source>
</reference>
<evidence type="ECO:0000256" key="3">
    <source>
        <dbReference type="ARBA" id="ARBA00022519"/>
    </source>
</evidence>
<keyword evidence="6 7" id="KW-0472">Membrane</keyword>
<dbReference type="PANTHER" id="PTHR33362">
    <property type="entry name" value="SIALIC ACID TRAP TRANSPORTER PERMEASE PROTEIN SIAT-RELATED"/>
    <property type="match status" value="1"/>
</dbReference>
<evidence type="ECO:0000256" key="6">
    <source>
        <dbReference type="ARBA" id="ARBA00023136"/>
    </source>
</evidence>
<evidence type="ECO:0000313" key="9">
    <source>
        <dbReference type="EMBL" id="RMB62129.1"/>
    </source>
</evidence>
<feature type="transmembrane region" description="Helical" evidence="7">
    <location>
        <begin position="343"/>
        <end position="360"/>
    </location>
</feature>
<evidence type="ECO:0000256" key="7">
    <source>
        <dbReference type="SAM" id="Phobius"/>
    </source>
</evidence>
<evidence type="ECO:0000256" key="5">
    <source>
        <dbReference type="ARBA" id="ARBA00022989"/>
    </source>
</evidence>
<evidence type="ECO:0000313" key="10">
    <source>
        <dbReference type="Proteomes" id="UP000275256"/>
    </source>
</evidence>
<sequence>MDPALFAALILLAGIAIFLLIGAPISIGVGLSSMFALFVLLGMENGVLTSAQQVFRGINSFPLLAIPFFVLAGVIMNNGGIALRLINAAKVLVGRAPGSLAQTNVAANAMFGAVSGSGVAAAAAIGSTMGPLQAKEGYDRGFSAATNIASAPAGMLIPPSNLMIVYSLVSSASIAALFVAGYIPGILWAAACMLIVYLYARKRPELKITEKVGFSQGLRTIVVALPALFLIVVVIGGILGGIFTATEASNIAVVYSLVLSAIYRSIKIKDIPRILMDATRTTAVVMFLVGVSSIMGFVMSFAKIPAMVSQAMFAISSNPVVLLLLIALVLLIVGLFMDPTPAVLIFTPILLPIVTAFGIHPVHFGIMMVFALSVGTITPPVGPILFVGAKVSGLRIEEVIKHLLPFFGALILLLIIVIFTPSLSMWLPTQLGLIKS</sequence>
<dbReference type="OrthoDB" id="9777699at2"/>
<feature type="transmembrane region" description="Helical" evidence="7">
    <location>
        <begin position="278"/>
        <end position="299"/>
    </location>
</feature>
<feature type="transmembrane region" description="Helical" evidence="7">
    <location>
        <begin position="403"/>
        <end position="427"/>
    </location>
</feature>
<feature type="transmembrane region" description="Helical" evidence="7">
    <location>
        <begin position="366"/>
        <end position="391"/>
    </location>
</feature>
<feature type="transmembrane region" description="Helical" evidence="7">
    <location>
        <begin position="106"/>
        <end position="127"/>
    </location>
</feature>
<feature type="transmembrane region" description="Helical" evidence="7">
    <location>
        <begin position="221"/>
        <end position="242"/>
    </location>
</feature>
<proteinExistence type="predicted"/>
<name>A0A3M0GLS9_9ACTN</name>
<dbReference type="NCBIfam" id="TIGR00786">
    <property type="entry name" value="dctM"/>
    <property type="match status" value="1"/>
</dbReference>
<comment type="subcellular location">
    <subcellularLocation>
        <location evidence="1">Cell inner membrane</location>
        <topology evidence="1">Multi-pass membrane protein</topology>
    </subcellularLocation>
</comment>
<dbReference type="InterPro" id="IPR004681">
    <property type="entry name" value="TRAP_DctM"/>
</dbReference>
<gene>
    <name evidence="9" type="ORF">EAX62_06030</name>
</gene>
<accession>A0A3M0GLS9</accession>
<keyword evidence="2" id="KW-1003">Cell membrane</keyword>
<keyword evidence="3" id="KW-0997">Cell inner membrane</keyword>
<feature type="transmembrane region" description="Helical" evidence="7">
    <location>
        <begin position="311"/>
        <end position="336"/>
    </location>
</feature>
<dbReference type="GO" id="GO:0005886">
    <property type="term" value="C:plasma membrane"/>
    <property type="evidence" value="ECO:0007669"/>
    <property type="project" value="UniProtKB-SubCell"/>
</dbReference>
<dbReference type="InterPro" id="IPR010656">
    <property type="entry name" value="DctM"/>
</dbReference>
<keyword evidence="5 7" id="KW-1133">Transmembrane helix</keyword>
<evidence type="ECO:0000256" key="4">
    <source>
        <dbReference type="ARBA" id="ARBA00022692"/>
    </source>
</evidence>
<dbReference type="Pfam" id="PF06808">
    <property type="entry name" value="DctM"/>
    <property type="match status" value="1"/>
</dbReference>
<evidence type="ECO:0000256" key="2">
    <source>
        <dbReference type="ARBA" id="ARBA00022475"/>
    </source>
</evidence>
<dbReference type="EMBL" id="REFW01000001">
    <property type="protein sequence ID" value="RMB62129.1"/>
    <property type="molecule type" value="Genomic_DNA"/>
</dbReference>
<keyword evidence="10" id="KW-1185">Reference proteome</keyword>
<evidence type="ECO:0000256" key="1">
    <source>
        <dbReference type="ARBA" id="ARBA00004429"/>
    </source>
</evidence>
<evidence type="ECO:0000259" key="8">
    <source>
        <dbReference type="Pfam" id="PF06808"/>
    </source>
</evidence>
<organism evidence="9 10">
    <name type="scientific">Tessaracoccus antarcticus</name>
    <dbReference type="NCBI Taxonomy" id="2479848"/>
    <lineage>
        <taxon>Bacteria</taxon>
        <taxon>Bacillati</taxon>
        <taxon>Actinomycetota</taxon>
        <taxon>Actinomycetes</taxon>
        <taxon>Propionibacteriales</taxon>
        <taxon>Propionibacteriaceae</taxon>
        <taxon>Tessaracoccus</taxon>
    </lineage>
</organism>
<dbReference type="PANTHER" id="PTHR33362:SF2">
    <property type="entry name" value="TRAP TRANSPORTER LARGE PERMEASE PROTEIN"/>
    <property type="match status" value="1"/>
</dbReference>
<comment type="caution">
    <text evidence="9">The sequence shown here is derived from an EMBL/GenBank/DDBJ whole genome shotgun (WGS) entry which is preliminary data.</text>
</comment>
<feature type="domain" description="TRAP C4-dicarboxylate transport system permease DctM subunit" evidence="8">
    <location>
        <begin position="13"/>
        <end position="422"/>
    </location>
</feature>
<feature type="transmembrane region" description="Helical" evidence="7">
    <location>
        <begin position="248"/>
        <end position="266"/>
    </location>
</feature>
<dbReference type="PIRSF" id="PIRSF006066">
    <property type="entry name" value="HI0050"/>
    <property type="match status" value="1"/>
</dbReference>
<keyword evidence="4 7" id="KW-0812">Transmembrane</keyword>
<dbReference type="AlphaFoldDB" id="A0A3M0GLS9"/>
<dbReference type="GO" id="GO:0022857">
    <property type="term" value="F:transmembrane transporter activity"/>
    <property type="evidence" value="ECO:0007669"/>
    <property type="project" value="TreeGrafter"/>
</dbReference>